<dbReference type="AlphaFoldDB" id="A0A497XIC1"/>
<evidence type="ECO:0000313" key="2">
    <source>
        <dbReference type="EMBL" id="RLJ67623.1"/>
    </source>
</evidence>
<name>A0A497XIC1_9PROT</name>
<gene>
    <name evidence="2" type="ORF">DFR35_0172</name>
</gene>
<dbReference type="Gene3D" id="3.40.50.300">
    <property type="entry name" value="P-loop containing nucleotide triphosphate hydrolases"/>
    <property type="match status" value="1"/>
</dbReference>
<dbReference type="OrthoDB" id="9777890at2"/>
<proteinExistence type="predicted"/>
<dbReference type="InterPro" id="IPR027417">
    <property type="entry name" value="P-loop_NTPase"/>
</dbReference>
<dbReference type="InterPro" id="IPR026634">
    <property type="entry name" value="TPST-like"/>
</dbReference>
<keyword evidence="1 2" id="KW-0808">Transferase</keyword>
<sequence length="253" mass="28495">MTNSPPFFIVGCPRSGTTMLRNLLRLHPNLACPEETHFYRHPWPFGSDEYGQFVKKNATLVHHREIDGIGEDEFVKLYGQCSSRAELLAGYMRLYLSRREPGATRWFDKTPQNVYGMALLAANFPRARFLHMVRDPVDVVSSLKAGKVMKAMSIVAGCGYWNEATSIVAAMKPALKGRLLEIRYEDFCAAPQEEIARILAFLGEAAVVVDTSKVKAKRYGEEGILTEQQRQRIGQLCRNGMSRYAYSTPLAQP</sequence>
<comment type="caution">
    <text evidence="2">The sequence shown here is derived from an EMBL/GenBank/DDBJ whole genome shotgun (WGS) entry which is preliminary data.</text>
</comment>
<reference evidence="2 3" key="1">
    <citation type="submission" date="2018-10" db="EMBL/GenBank/DDBJ databases">
        <title>Genomic Encyclopedia of Type Strains, Phase IV (KMG-IV): sequencing the most valuable type-strain genomes for metagenomic binning, comparative biology and taxonomic classification.</title>
        <authorList>
            <person name="Goeker M."/>
        </authorList>
    </citation>
    <scope>NUCLEOTIDE SEQUENCE [LARGE SCALE GENOMIC DNA]</scope>
    <source>
        <strain evidence="2 3">DSM 26916</strain>
    </source>
</reference>
<dbReference type="GO" id="GO:0008476">
    <property type="term" value="F:protein-tyrosine sulfotransferase activity"/>
    <property type="evidence" value="ECO:0007669"/>
    <property type="project" value="InterPro"/>
</dbReference>
<organism evidence="2 3">
    <name type="scientific">Sulfurisoma sediminicola</name>
    <dbReference type="NCBI Taxonomy" id="1381557"/>
    <lineage>
        <taxon>Bacteria</taxon>
        <taxon>Pseudomonadati</taxon>
        <taxon>Pseudomonadota</taxon>
        <taxon>Betaproteobacteria</taxon>
        <taxon>Nitrosomonadales</taxon>
        <taxon>Sterolibacteriaceae</taxon>
        <taxon>Sulfurisoma</taxon>
    </lineage>
</organism>
<dbReference type="Proteomes" id="UP000268908">
    <property type="component" value="Unassembled WGS sequence"/>
</dbReference>
<protein>
    <submittedName>
        <fullName evidence="2">Sulfotransferase family protein</fullName>
    </submittedName>
</protein>
<evidence type="ECO:0000313" key="3">
    <source>
        <dbReference type="Proteomes" id="UP000268908"/>
    </source>
</evidence>
<dbReference type="Pfam" id="PF13469">
    <property type="entry name" value="Sulfotransfer_3"/>
    <property type="match status" value="1"/>
</dbReference>
<evidence type="ECO:0000256" key="1">
    <source>
        <dbReference type="ARBA" id="ARBA00022679"/>
    </source>
</evidence>
<dbReference type="SUPFAM" id="SSF52540">
    <property type="entry name" value="P-loop containing nucleoside triphosphate hydrolases"/>
    <property type="match status" value="1"/>
</dbReference>
<accession>A0A497XIC1</accession>
<dbReference type="PANTHER" id="PTHR12788:SF10">
    <property type="entry name" value="PROTEIN-TYROSINE SULFOTRANSFERASE"/>
    <property type="match status" value="1"/>
</dbReference>
<dbReference type="PANTHER" id="PTHR12788">
    <property type="entry name" value="PROTEIN-TYROSINE SULFOTRANSFERASE 2"/>
    <property type="match status" value="1"/>
</dbReference>
<dbReference type="EMBL" id="RCCI01000004">
    <property type="protein sequence ID" value="RLJ67623.1"/>
    <property type="molecule type" value="Genomic_DNA"/>
</dbReference>
<keyword evidence="3" id="KW-1185">Reference proteome</keyword>
<dbReference type="RefSeq" id="WP_121239601.1">
    <property type="nucleotide sequence ID" value="NZ_BHVV01000001.1"/>
</dbReference>